<sequence length="212" mass="23096">MTLVEKELVLRACLISSIVNVKPPNEEHDRGIVVRTGPNRPVGPVQPRIGPIGSSKAKNWKCIQTGENRIKPSETLINLLFSSQTALCECELSSHNTQISTHNLTQSPFGRSSAFSGRRRSACLGHRQLPPRQSQSPSRASASLGQSLRLRRASFFSLSLASAVAQLQHVLPPSPIPPCFRLCLGVVGGCLIASTLQLKCLAMLQLMFKYCL</sequence>
<keyword evidence="3" id="KW-1185">Reference proteome</keyword>
<protein>
    <submittedName>
        <fullName evidence="2">Uncharacterized protein</fullName>
    </submittedName>
</protein>
<evidence type="ECO:0000313" key="2">
    <source>
        <dbReference type="EMBL" id="MED6106451.1"/>
    </source>
</evidence>
<proteinExistence type="predicted"/>
<dbReference type="EMBL" id="JASCZI010000010">
    <property type="protein sequence ID" value="MED6106451.1"/>
    <property type="molecule type" value="Genomic_DNA"/>
</dbReference>
<evidence type="ECO:0000313" key="3">
    <source>
        <dbReference type="Proteomes" id="UP001341840"/>
    </source>
</evidence>
<gene>
    <name evidence="2" type="ORF">PIB30_005086</name>
</gene>
<dbReference type="Proteomes" id="UP001341840">
    <property type="component" value="Unassembled WGS sequence"/>
</dbReference>
<evidence type="ECO:0000256" key="1">
    <source>
        <dbReference type="SAM" id="MobiDB-lite"/>
    </source>
</evidence>
<name>A0ABU6Q4P8_9FABA</name>
<accession>A0ABU6Q4P8</accession>
<reference evidence="2 3" key="1">
    <citation type="journal article" date="2023" name="Plants (Basel)">
        <title>Bridging the Gap: Combining Genomics and Transcriptomics Approaches to Understand Stylosanthes scabra, an Orphan Legume from the Brazilian Caatinga.</title>
        <authorList>
            <person name="Ferreira-Neto J.R.C."/>
            <person name="da Silva M.D."/>
            <person name="Binneck E."/>
            <person name="de Melo N.F."/>
            <person name="da Silva R.H."/>
            <person name="de Melo A.L.T.M."/>
            <person name="Pandolfi V."/>
            <person name="Bustamante F.O."/>
            <person name="Brasileiro-Vidal A.C."/>
            <person name="Benko-Iseppon A.M."/>
        </authorList>
    </citation>
    <scope>NUCLEOTIDE SEQUENCE [LARGE SCALE GENOMIC DNA]</scope>
    <source>
        <tissue evidence="2">Leaves</tissue>
    </source>
</reference>
<comment type="caution">
    <text evidence="2">The sequence shown here is derived from an EMBL/GenBank/DDBJ whole genome shotgun (WGS) entry which is preliminary data.</text>
</comment>
<organism evidence="2 3">
    <name type="scientific">Stylosanthes scabra</name>
    <dbReference type="NCBI Taxonomy" id="79078"/>
    <lineage>
        <taxon>Eukaryota</taxon>
        <taxon>Viridiplantae</taxon>
        <taxon>Streptophyta</taxon>
        <taxon>Embryophyta</taxon>
        <taxon>Tracheophyta</taxon>
        <taxon>Spermatophyta</taxon>
        <taxon>Magnoliopsida</taxon>
        <taxon>eudicotyledons</taxon>
        <taxon>Gunneridae</taxon>
        <taxon>Pentapetalae</taxon>
        <taxon>rosids</taxon>
        <taxon>fabids</taxon>
        <taxon>Fabales</taxon>
        <taxon>Fabaceae</taxon>
        <taxon>Papilionoideae</taxon>
        <taxon>50 kb inversion clade</taxon>
        <taxon>dalbergioids sensu lato</taxon>
        <taxon>Dalbergieae</taxon>
        <taxon>Pterocarpus clade</taxon>
        <taxon>Stylosanthes</taxon>
    </lineage>
</organism>
<feature type="region of interest" description="Disordered" evidence="1">
    <location>
        <begin position="29"/>
        <end position="50"/>
    </location>
</feature>